<comment type="caution">
    <text evidence="2">The sequence shown here is derived from an EMBL/GenBank/DDBJ whole genome shotgun (WGS) entry which is preliminary data.</text>
</comment>
<organism evidence="2 3">
    <name type="scientific">Paracoccus methylarcula</name>
    <dbReference type="NCBI Taxonomy" id="72022"/>
    <lineage>
        <taxon>Bacteria</taxon>
        <taxon>Pseudomonadati</taxon>
        <taxon>Pseudomonadota</taxon>
        <taxon>Alphaproteobacteria</taxon>
        <taxon>Rhodobacterales</taxon>
        <taxon>Paracoccaceae</taxon>
        <taxon>Paracoccus</taxon>
    </lineage>
</organism>
<evidence type="ECO:0000313" key="3">
    <source>
        <dbReference type="Proteomes" id="UP000238137"/>
    </source>
</evidence>
<gene>
    <name evidence="2" type="ORF">A7A09_003475</name>
</gene>
<name>A0A422QZV5_9RHOB</name>
<dbReference type="AlphaFoldDB" id="A0A422QZV5"/>
<protein>
    <submittedName>
        <fullName evidence="2">Helix-turn-helix domain containing protein</fullName>
    </submittedName>
</protein>
<dbReference type="Proteomes" id="UP000238137">
    <property type="component" value="Unassembled WGS sequence"/>
</dbReference>
<evidence type="ECO:0000313" key="2">
    <source>
        <dbReference type="EMBL" id="RNF35504.1"/>
    </source>
</evidence>
<keyword evidence="3" id="KW-1185">Reference proteome</keyword>
<feature type="domain" description="DUF6456" evidence="1">
    <location>
        <begin position="200"/>
        <end position="333"/>
    </location>
</feature>
<evidence type="ECO:0000259" key="1">
    <source>
        <dbReference type="Pfam" id="PF20057"/>
    </source>
</evidence>
<sequence>MIQRQNFPVAGKSRRQMSRPDIDRLDDVELYLRHVRDGVPIRALARELGCHASTVLRRIRRFEERRDDPLVDAALSARAEAPAEEADERQFRQILRRLAEPGAVMVTAKGMEKAIVTRDEIRTAVLDRGMAEAMALRGWVAQSGQGGRIQRYVLVPPGREALRRMLKAGGRDAEDHAEKHRVWDEHVVEDPEDGRRRRTRINLAESPLLVLARRRNANGQPFLTPGMVAAGERLREDFELAQMGPRVTQNWEGFLTAGIDAACRAFGGGSTGARERVMAALHDLGPGLGDVALRICCFLEGMEMTERRLGWTARSGKIVLGLALMRLERHYEERYGKNAPPIG</sequence>
<accession>A0A422QZV5</accession>
<proteinExistence type="predicted"/>
<dbReference type="EMBL" id="PXNQ02000002">
    <property type="protein sequence ID" value="RNF35504.1"/>
    <property type="molecule type" value="Genomic_DNA"/>
</dbReference>
<dbReference type="Pfam" id="PF13384">
    <property type="entry name" value="HTH_23"/>
    <property type="match status" value="1"/>
</dbReference>
<dbReference type="Pfam" id="PF20057">
    <property type="entry name" value="DUF6456"/>
    <property type="match status" value="1"/>
</dbReference>
<dbReference type="InterPro" id="IPR045599">
    <property type="entry name" value="DUF6456"/>
</dbReference>
<reference evidence="2" key="1">
    <citation type="submission" date="2018-05" db="EMBL/GenBank/DDBJ databases">
        <title>Reclassification of Methylarcula marina and Methylarcula terricola as Paracoccus methylarcula sp.nov., comb.nov. and Paracoccus terricola comb.nov.</title>
        <authorList>
            <person name="Shmareva M.N."/>
            <person name="Doronina N.V."/>
            <person name="Vasilenko O.V."/>
            <person name="Tarlachkov S.V."/>
            <person name="Trotsenko Y.A."/>
        </authorList>
    </citation>
    <scope>NUCLEOTIDE SEQUENCE [LARGE SCALE GENOMIC DNA]</scope>
    <source>
        <strain evidence="2">VKM B-2159</strain>
    </source>
</reference>
<dbReference type="OrthoDB" id="7476630at2"/>